<dbReference type="InterPro" id="IPR027417">
    <property type="entry name" value="P-loop_NTPase"/>
</dbReference>
<keyword evidence="1" id="KW-0378">Hydrolase</keyword>
<gene>
    <name evidence="1" type="ORF">EVB35_016</name>
</gene>
<reference evidence="1" key="1">
    <citation type="submission" date="2020-01" db="EMBL/GenBank/DDBJ databases">
        <title>Patterns of diversity and host range of bacteriophage communities associated with bean-nodulatin bacteria.</title>
        <authorList>
            <person name="Vann Cauwenberghe J."/>
            <person name="Santamaria R.I."/>
            <person name="Bustos P."/>
            <person name="Juarez S."/>
            <person name="Gonzalez V."/>
        </authorList>
    </citation>
    <scope>NUCLEOTIDE SEQUENCE</scope>
</reference>
<protein>
    <submittedName>
        <fullName evidence="1">Putative DNA helicase DnaB-like protein</fullName>
    </submittedName>
</protein>
<proteinExistence type="predicted"/>
<keyword evidence="1" id="KW-0547">Nucleotide-binding</keyword>
<dbReference type="SUPFAM" id="SSF52540">
    <property type="entry name" value="P-loop containing nucleoside triphosphate hydrolases"/>
    <property type="match status" value="1"/>
</dbReference>
<dbReference type="Pfam" id="PF13481">
    <property type="entry name" value="AAA_25"/>
    <property type="match status" value="1"/>
</dbReference>
<keyword evidence="2" id="KW-1185">Reference proteome</keyword>
<evidence type="ECO:0000313" key="1">
    <source>
        <dbReference type="EMBL" id="QIG67196.1"/>
    </source>
</evidence>
<evidence type="ECO:0000313" key="2">
    <source>
        <dbReference type="Proteomes" id="UP000661685"/>
    </source>
</evidence>
<organism evidence="1 2">
    <name type="scientific">Rhizobium phage RHph_TM34</name>
    <dbReference type="NCBI Taxonomy" id="2509556"/>
    <lineage>
        <taxon>Viruses</taxon>
        <taxon>Duplodnaviria</taxon>
        <taxon>Heunggongvirae</taxon>
        <taxon>Uroviricota</taxon>
        <taxon>Caudoviricetes</taxon>
        <taxon>Autographivirales</taxon>
        <taxon>Dunnvirinae</taxon>
        <taxon>Tepoztlanvirus</taxon>
        <taxon>Tepoztlanvirus RHphTM34</taxon>
    </lineage>
</organism>
<sequence length="420" mass="47795">MIDIVLLRLIKHRKEWSMLKDVIPKSNLSDETLALVADFGKYFEAYPSHEQLDLLTFMPKFRTWHAGITDDQFASYTAILRNISPEPDEDQRRNILQDLADIELMTKVANTIEQFKDGEVVDPYSSITEQLDNYRKRRGLKVMTYIDTPIGDLLQQEFDDAGVKWRLNALNNSTRPLRPGDFGIVAGRPDQGKTTFITSEATYWAPQLPDDLNVIWLNNEGPGDRIIPRLYQSALGISMSDMKLMHSEGKLVDAYRAKIGGRLDKIRVFDIHGKTTGMVANILEENKAGIAIFDMIDNIHGFGDAARTDLMLEKMYQWARELMVRLNCIGIATSQISQDGDDMRFPALPMLKDSKTGKQGACDFQLMIGSISDPAFQYSRFLSLPKNKLMRPDGKKDPKAEVQFDPVRARYEDMQMELTP</sequence>
<accession>A0A7S5QVR6</accession>
<dbReference type="Proteomes" id="UP000661685">
    <property type="component" value="Segment"/>
</dbReference>
<name>A0A7S5QVR6_9CAUD</name>
<dbReference type="EMBL" id="MN988466">
    <property type="protein sequence ID" value="QIG67196.1"/>
    <property type="molecule type" value="Genomic_DNA"/>
</dbReference>
<keyword evidence="1" id="KW-0067">ATP-binding</keyword>
<dbReference type="GO" id="GO:0004386">
    <property type="term" value="F:helicase activity"/>
    <property type="evidence" value="ECO:0007669"/>
    <property type="project" value="UniProtKB-KW"/>
</dbReference>
<dbReference type="Gene3D" id="3.40.50.300">
    <property type="entry name" value="P-loop containing nucleotide triphosphate hydrolases"/>
    <property type="match status" value="1"/>
</dbReference>
<keyword evidence="1" id="KW-0347">Helicase</keyword>